<dbReference type="PANTHER" id="PTHR47878:SF1">
    <property type="entry name" value="FLAVODOXIN_FERREDOXIN--NADP REDUCTASE"/>
    <property type="match status" value="1"/>
</dbReference>
<dbReference type="SUPFAM" id="SSF52343">
    <property type="entry name" value="Ferredoxin reductase-like, C-terminal NADP-linked domain"/>
    <property type="match status" value="1"/>
</dbReference>
<reference evidence="12" key="1">
    <citation type="submission" date="2018-07" db="EMBL/GenBank/DDBJ databases">
        <authorList>
            <person name="Safronova V.I."/>
            <person name="Chirak E.R."/>
            <person name="Sazanova A.L."/>
        </authorList>
    </citation>
    <scope>NUCLEOTIDE SEQUENCE [LARGE SCALE GENOMIC DNA]</scope>
    <source>
        <strain evidence="12">RCAM04685</strain>
    </source>
</reference>
<evidence type="ECO:0000256" key="9">
    <source>
        <dbReference type="ARBA" id="ARBA00047776"/>
    </source>
</evidence>
<dbReference type="EMBL" id="QQTP01000022">
    <property type="protein sequence ID" value="RDJ20089.1"/>
    <property type="molecule type" value="Genomic_DNA"/>
</dbReference>
<keyword evidence="7" id="KW-0521">NADP</keyword>
<organism evidence="11 12">
    <name type="scientific">Bosea caraganae</name>
    <dbReference type="NCBI Taxonomy" id="2763117"/>
    <lineage>
        <taxon>Bacteria</taxon>
        <taxon>Pseudomonadati</taxon>
        <taxon>Pseudomonadota</taxon>
        <taxon>Alphaproteobacteria</taxon>
        <taxon>Hyphomicrobiales</taxon>
        <taxon>Boseaceae</taxon>
        <taxon>Bosea</taxon>
    </lineage>
</organism>
<evidence type="ECO:0000313" key="12">
    <source>
        <dbReference type="Proteomes" id="UP000255207"/>
    </source>
</evidence>
<keyword evidence="12" id="KW-1185">Reference proteome</keyword>
<keyword evidence="6" id="KW-0274">FAD</keyword>
<dbReference type="PANTHER" id="PTHR47878">
    <property type="entry name" value="OXIDOREDUCTASE FAD/NAD(P)-BINDING DOMAIN PROTEIN"/>
    <property type="match status" value="1"/>
</dbReference>
<accession>A0A370KYK8</accession>
<dbReference type="PROSITE" id="PS51384">
    <property type="entry name" value="FAD_FR"/>
    <property type="match status" value="1"/>
</dbReference>
<evidence type="ECO:0000256" key="4">
    <source>
        <dbReference type="ARBA" id="ARBA00022630"/>
    </source>
</evidence>
<dbReference type="FunFam" id="2.40.30.10:FF:000018">
    <property type="entry name" value="Ferredoxin--NADP(+) reductase"/>
    <property type="match status" value="1"/>
</dbReference>
<name>A0A370KYK8_9HYPH</name>
<dbReference type="PRINTS" id="PR00371">
    <property type="entry name" value="FPNCR"/>
</dbReference>
<dbReference type="RefSeq" id="WP_114832224.1">
    <property type="nucleotide sequence ID" value="NZ_QQTO01000022.1"/>
</dbReference>
<evidence type="ECO:0000259" key="10">
    <source>
        <dbReference type="PROSITE" id="PS51384"/>
    </source>
</evidence>
<dbReference type="Gene3D" id="2.40.30.10">
    <property type="entry name" value="Translation factors"/>
    <property type="match status" value="1"/>
</dbReference>
<dbReference type="EC" id="1.18.1.2" evidence="3"/>
<dbReference type="Gene3D" id="3.40.50.80">
    <property type="entry name" value="Nucleotide-binding domain of ferredoxin-NADP reductase (FNR) module"/>
    <property type="match status" value="1"/>
</dbReference>
<comment type="caution">
    <text evidence="11">The sequence shown here is derived from an EMBL/GenBank/DDBJ whole genome shotgun (WGS) entry which is preliminary data.</text>
</comment>
<evidence type="ECO:0000256" key="2">
    <source>
        <dbReference type="ARBA" id="ARBA00008312"/>
    </source>
</evidence>
<dbReference type="GO" id="GO:0004324">
    <property type="term" value="F:ferredoxin-NADP+ reductase activity"/>
    <property type="evidence" value="ECO:0007669"/>
    <property type="project" value="UniProtKB-EC"/>
</dbReference>
<gene>
    <name evidence="11" type="ORF">DWE98_25980</name>
</gene>
<evidence type="ECO:0000313" key="11">
    <source>
        <dbReference type="EMBL" id="RDJ20089.1"/>
    </source>
</evidence>
<comment type="cofactor">
    <cofactor evidence="1">
        <name>FAD</name>
        <dbReference type="ChEBI" id="CHEBI:57692"/>
    </cofactor>
</comment>
<dbReference type="InterPro" id="IPR017927">
    <property type="entry name" value="FAD-bd_FR_type"/>
</dbReference>
<dbReference type="InterPro" id="IPR001709">
    <property type="entry name" value="Flavoprot_Pyr_Nucl_cyt_Rdtase"/>
</dbReference>
<evidence type="ECO:0000256" key="7">
    <source>
        <dbReference type="ARBA" id="ARBA00022857"/>
    </source>
</evidence>
<dbReference type="CDD" id="cd06195">
    <property type="entry name" value="FNR1"/>
    <property type="match status" value="1"/>
</dbReference>
<dbReference type="AlphaFoldDB" id="A0A370KYK8"/>
<dbReference type="SUPFAM" id="SSF63380">
    <property type="entry name" value="Riboflavin synthase domain-like"/>
    <property type="match status" value="1"/>
</dbReference>
<dbReference type="GO" id="GO:0000166">
    <property type="term" value="F:nucleotide binding"/>
    <property type="evidence" value="ECO:0007669"/>
    <property type="project" value="UniProtKB-KW"/>
</dbReference>
<proteinExistence type="inferred from homology"/>
<comment type="similarity">
    <text evidence="2">Belongs to the ferredoxin--NADP reductase type 1 family.</text>
</comment>
<keyword evidence="8" id="KW-0560">Oxidoreductase</keyword>
<evidence type="ECO:0000256" key="1">
    <source>
        <dbReference type="ARBA" id="ARBA00001974"/>
    </source>
</evidence>
<dbReference type="InterPro" id="IPR033892">
    <property type="entry name" value="FNR_bac"/>
</dbReference>
<dbReference type="InterPro" id="IPR039261">
    <property type="entry name" value="FNR_nucleotide-bd"/>
</dbReference>
<dbReference type="Pfam" id="PF00970">
    <property type="entry name" value="FAD_binding_6"/>
    <property type="match status" value="1"/>
</dbReference>
<dbReference type="GO" id="GO:0034599">
    <property type="term" value="P:cellular response to oxidative stress"/>
    <property type="evidence" value="ECO:0007669"/>
    <property type="project" value="TreeGrafter"/>
</dbReference>
<comment type="catalytic activity">
    <reaction evidence="9">
        <text>2 reduced [2Fe-2S]-[ferredoxin] + NADP(+) + H(+) = 2 oxidized [2Fe-2S]-[ferredoxin] + NADPH</text>
        <dbReference type="Rhea" id="RHEA:20125"/>
        <dbReference type="Rhea" id="RHEA-COMP:10000"/>
        <dbReference type="Rhea" id="RHEA-COMP:10001"/>
        <dbReference type="ChEBI" id="CHEBI:15378"/>
        <dbReference type="ChEBI" id="CHEBI:33737"/>
        <dbReference type="ChEBI" id="CHEBI:33738"/>
        <dbReference type="ChEBI" id="CHEBI:57783"/>
        <dbReference type="ChEBI" id="CHEBI:58349"/>
        <dbReference type="EC" id="1.18.1.2"/>
    </reaction>
</comment>
<dbReference type="InterPro" id="IPR001433">
    <property type="entry name" value="OxRdtase_FAD/NAD-bd"/>
</dbReference>
<feature type="domain" description="FAD-binding FR-type" evidence="10">
    <location>
        <begin position="2"/>
        <end position="102"/>
    </location>
</feature>
<protein>
    <recommendedName>
        <fullName evidence="3">ferredoxin--NADP(+) reductase</fullName>
        <ecNumber evidence="3">1.18.1.2</ecNumber>
    </recommendedName>
</protein>
<keyword evidence="4" id="KW-0285">Flavoprotein</keyword>
<dbReference type="Proteomes" id="UP000255207">
    <property type="component" value="Unassembled WGS sequence"/>
</dbReference>
<dbReference type="OrthoDB" id="9784483at2"/>
<sequence>MSNLNTETVLDVHHWTDKLFSFKTTRDPGFRFQNGQFTMIGLEVEGRPLLRAYSMASSNYEERLEFFSIKVAQGPLTSRLQHLKSGDQILVGRKPTGTLVHDNLEPGETLYLLGTGTGLAPFLSVIKDPETYQRFDKVVLVHGCRFEAELAYQRLITEELPQDEFIGELVSNQLIYYPLVTREEFRNRGRITHAFETGQLPDDIGLPEIDLSRDRFMLCGSPAMLSDMTTWLKAHAFREGSNAHPGHFVIEKAFVER</sequence>
<dbReference type="InterPro" id="IPR008333">
    <property type="entry name" value="Cbr1-like_FAD-bd_dom"/>
</dbReference>
<dbReference type="InterPro" id="IPR017938">
    <property type="entry name" value="Riboflavin_synthase-like_b-brl"/>
</dbReference>
<dbReference type="GO" id="GO:0042167">
    <property type="term" value="P:heme catabolic process"/>
    <property type="evidence" value="ECO:0007669"/>
    <property type="project" value="TreeGrafter"/>
</dbReference>
<evidence type="ECO:0000256" key="5">
    <source>
        <dbReference type="ARBA" id="ARBA00022741"/>
    </source>
</evidence>
<keyword evidence="5" id="KW-0547">Nucleotide-binding</keyword>
<evidence type="ECO:0000256" key="8">
    <source>
        <dbReference type="ARBA" id="ARBA00023002"/>
    </source>
</evidence>
<evidence type="ECO:0000256" key="3">
    <source>
        <dbReference type="ARBA" id="ARBA00013223"/>
    </source>
</evidence>
<evidence type="ECO:0000256" key="6">
    <source>
        <dbReference type="ARBA" id="ARBA00022827"/>
    </source>
</evidence>
<dbReference type="Pfam" id="PF00175">
    <property type="entry name" value="NAD_binding_1"/>
    <property type="match status" value="1"/>
</dbReference>
<dbReference type="InterPro" id="IPR051930">
    <property type="entry name" value="FNR_type-1"/>
</dbReference>